<gene>
    <name evidence="4" type="ORF">PHYBLDRAFT_170148</name>
</gene>
<dbReference type="Gene3D" id="4.10.60.10">
    <property type="entry name" value="Zinc finger, CCHC-type"/>
    <property type="match status" value="1"/>
</dbReference>
<dbReference type="GO" id="GO:0008270">
    <property type="term" value="F:zinc ion binding"/>
    <property type="evidence" value="ECO:0007669"/>
    <property type="project" value="UniProtKB-KW"/>
</dbReference>
<feature type="region of interest" description="Disordered" evidence="2">
    <location>
        <begin position="1"/>
        <end position="46"/>
    </location>
</feature>
<dbReference type="InterPro" id="IPR005135">
    <property type="entry name" value="Endo/exonuclease/phosphatase"/>
</dbReference>
<dbReference type="GO" id="GO:0003824">
    <property type="term" value="F:catalytic activity"/>
    <property type="evidence" value="ECO:0007669"/>
    <property type="project" value="InterPro"/>
</dbReference>
<evidence type="ECO:0000256" key="1">
    <source>
        <dbReference type="PROSITE-ProRule" id="PRU00047"/>
    </source>
</evidence>
<dbReference type="Pfam" id="PF03372">
    <property type="entry name" value="Exo_endo_phos"/>
    <property type="match status" value="1"/>
</dbReference>
<evidence type="ECO:0000259" key="3">
    <source>
        <dbReference type="PROSITE" id="PS50158"/>
    </source>
</evidence>
<evidence type="ECO:0000256" key="2">
    <source>
        <dbReference type="SAM" id="MobiDB-lite"/>
    </source>
</evidence>
<feature type="region of interest" description="Disordered" evidence="2">
    <location>
        <begin position="392"/>
        <end position="417"/>
    </location>
</feature>
<keyword evidence="5" id="KW-1185">Reference proteome</keyword>
<dbReference type="PROSITE" id="PS50158">
    <property type="entry name" value="ZF_CCHC"/>
    <property type="match status" value="1"/>
</dbReference>
<name>A0A167M0S5_PHYB8</name>
<dbReference type="SMART" id="SM00343">
    <property type="entry name" value="ZnF_C2HC"/>
    <property type="match status" value="2"/>
</dbReference>
<keyword evidence="1" id="KW-0863">Zinc-finger</keyword>
<feature type="compositionally biased region" description="Low complexity" evidence="2">
    <location>
        <begin position="22"/>
        <end position="39"/>
    </location>
</feature>
<dbReference type="InterPro" id="IPR026960">
    <property type="entry name" value="RVT-Znf"/>
</dbReference>
<feature type="domain" description="CCHC-type" evidence="3">
    <location>
        <begin position="256"/>
        <end position="271"/>
    </location>
</feature>
<dbReference type="InParanoid" id="A0A167M0S5"/>
<dbReference type="RefSeq" id="XP_018289516.1">
    <property type="nucleotide sequence ID" value="XM_018436262.1"/>
</dbReference>
<protein>
    <submittedName>
        <fullName evidence="4">CCHC-type zinc finger transcription factor</fullName>
    </submittedName>
</protein>
<organism evidence="4 5">
    <name type="scientific">Phycomyces blakesleeanus (strain ATCC 8743b / DSM 1359 / FGSC 10004 / NBRC 33097 / NRRL 1555)</name>
    <dbReference type="NCBI Taxonomy" id="763407"/>
    <lineage>
        <taxon>Eukaryota</taxon>
        <taxon>Fungi</taxon>
        <taxon>Fungi incertae sedis</taxon>
        <taxon>Mucoromycota</taxon>
        <taxon>Mucoromycotina</taxon>
        <taxon>Mucoromycetes</taxon>
        <taxon>Mucorales</taxon>
        <taxon>Phycomycetaceae</taxon>
        <taxon>Phycomyces</taxon>
    </lineage>
</organism>
<feature type="region of interest" description="Disordered" evidence="2">
    <location>
        <begin position="731"/>
        <end position="765"/>
    </location>
</feature>
<dbReference type="SUPFAM" id="SSF57756">
    <property type="entry name" value="Retrovirus zinc finger-like domains"/>
    <property type="match status" value="1"/>
</dbReference>
<accession>A0A167M0S5</accession>
<feature type="compositionally biased region" description="Polar residues" evidence="2">
    <location>
        <begin position="733"/>
        <end position="745"/>
    </location>
</feature>
<dbReference type="GeneID" id="28997168"/>
<proteinExistence type="predicted"/>
<keyword evidence="1" id="KW-0479">Metal-binding</keyword>
<dbReference type="InterPro" id="IPR036691">
    <property type="entry name" value="Endo/exonu/phosph_ase_sf"/>
</dbReference>
<dbReference type="EMBL" id="KV440985">
    <property type="protein sequence ID" value="OAD71476.1"/>
    <property type="molecule type" value="Genomic_DNA"/>
</dbReference>
<dbReference type="InterPro" id="IPR036875">
    <property type="entry name" value="Znf_CCHC_sf"/>
</dbReference>
<dbReference type="Proteomes" id="UP000077315">
    <property type="component" value="Unassembled WGS sequence"/>
</dbReference>
<keyword evidence="1" id="KW-0862">Zinc</keyword>
<reference evidence="5" key="1">
    <citation type="submission" date="2015-06" db="EMBL/GenBank/DDBJ databases">
        <title>Expansion of signal transduction pathways in fungi by whole-genome duplication.</title>
        <authorList>
            <consortium name="DOE Joint Genome Institute"/>
            <person name="Corrochano L.M."/>
            <person name="Kuo A."/>
            <person name="Marcet-Houben M."/>
            <person name="Polaino S."/>
            <person name="Salamov A."/>
            <person name="Villalobos J.M."/>
            <person name="Alvarez M.I."/>
            <person name="Avalos J."/>
            <person name="Benito E.P."/>
            <person name="Benoit I."/>
            <person name="Burger G."/>
            <person name="Camino L.P."/>
            <person name="Canovas D."/>
            <person name="Cerda-Olmedo E."/>
            <person name="Cheng J.-F."/>
            <person name="Dominguez A."/>
            <person name="Elias M."/>
            <person name="Eslava A.P."/>
            <person name="Glaser F."/>
            <person name="Grimwood J."/>
            <person name="Gutierrez G."/>
            <person name="Heitman J."/>
            <person name="Henrissat B."/>
            <person name="Iturriaga E.A."/>
            <person name="Lang B.F."/>
            <person name="Lavin J.L."/>
            <person name="Lee S."/>
            <person name="Li W."/>
            <person name="Lindquist E."/>
            <person name="Lopez-Garcia S."/>
            <person name="Luque E.M."/>
            <person name="Marcos A.T."/>
            <person name="Martin J."/>
            <person name="McCluskey K."/>
            <person name="Medina H.R."/>
            <person name="Miralles-Duran A."/>
            <person name="Miyazaki A."/>
            <person name="Munoz-Torres E."/>
            <person name="Oguiza J.A."/>
            <person name="Ohm R."/>
            <person name="Olmedo M."/>
            <person name="Orejas M."/>
            <person name="Ortiz-Castellanos L."/>
            <person name="Pisabarro A.G."/>
            <person name="Rodriguez-Romero J."/>
            <person name="Ruiz-Herrera J."/>
            <person name="Ruiz-Vazquez R."/>
            <person name="Sanz C."/>
            <person name="Schackwitz W."/>
            <person name="Schmutz J."/>
            <person name="Shahriari M."/>
            <person name="Shelest E."/>
            <person name="Silva-Franco F."/>
            <person name="Soanes D."/>
            <person name="Syed K."/>
            <person name="Tagua V.G."/>
            <person name="Talbot N.J."/>
            <person name="Thon M."/>
            <person name="De vries R.P."/>
            <person name="Wiebenga A."/>
            <person name="Yadav J.S."/>
            <person name="Braun E.L."/>
            <person name="Baker S."/>
            <person name="Garre V."/>
            <person name="Horwitz B."/>
            <person name="Torres-Martinez S."/>
            <person name="Idnurm A."/>
            <person name="Herrera-Estrella A."/>
            <person name="Gabaldon T."/>
            <person name="Grigoriev I.V."/>
        </authorList>
    </citation>
    <scope>NUCLEOTIDE SEQUENCE [LARGE SCALE GENOMIC DNA]</scope>
    <source>
        <strain evidence="5">NRRL 1555(-)</strain>
    </source>
</reference>
<dbReference type="Gene3D" id="3.60.10.10">
    <property type="entry name" value="Endonuclease/exonuclease/phosphatase"/>
    <property type="match status" value="1"/>
</dbReference>
<evidence type="ECO:0000313" key="5">
    <source>
        <dbReference type="Proteomes" id="UP000077315"/>
    </source>
</evidence>
<dbReference type="VEuPathDB" id="FungiDB:PHYBLDRAFT_170148"/>
<dbReference type="OrthoDB" id="2273311at2759"/>
<dbReference type="GO" id="GO:0003676">
    <property type="term" value="F:nucleic acid binding"/>
    <property type="evidence" value="ECO:0007669"/>
    <property type="project" value="InterPro"/>
</dbReference>
<dbReference type="AlphaFoldDB" id="A0A167M0S5"/>
<evidence type="ECO:0000313" key="4">
    <source>
        <dbReference type="EMBL" id="OAD71476.1"/>
    </source>
</evidence>
<sequence length="1240" mass="140321">MALSPKPPNLSILTDSHRNSISTNSVSPTTHSVSPTTHSADSPSPTGQLSYVHAALSIGNRQKTIRTPILVGDEDPNATPRVYRRGTSSNSVFYHIPSEFKDLDAFLGPLRQTYPRGIGLQLKTKTEKTHTAIELCLSNADYCKYACSNPIVVDNNEFLATPAISADLKFPYGNVQETVIYEEGQHQWFKGNGYVYLERPIVSDKVWAQLAYQIKYFADIQIYGTWAKMGDHCVFCKQMGHSVDKCTEKRKEKRTCHNCGVVGHIQIHCPRDPPSNSHRKSHLDDGPSNQVALRQILSPQRIQETTRSAVEKAEAQKQMIAQKQAAAQKQKDLDTQRVLEAEKVAAEEAAARVLEARMIADKCEAAALQAIAPGNCRTLPASVEADVADKDVTMGDNNNEKAGEKTKQQRKKEQLREEAQRNILPPAHKNMNNTIKIATINCRGLTKSSNPQQRNNFIRHLRSQNIHLLAIQESHAKDFELQTTFHTQFQAHDSQWTQHCGLISLTPYLSLTDSYTSRCGRCIFATVSHINNHFDPIQIVTIYAPAVLSDSRKFYTSLLETPLFSSTISHSRLIILGDFNYTYSLRSAHSRRAPQSWLQYIQDHLIDCITEEGEQPLPTFSSGIQMSSIDYIFASPELANLKHESSVDYINPSWSDHFLVSTTLSLGGSRTGKGIWRANPRLALSAHFCQSLSATLQDLLPSLHNIPSSQDQWEKVKAIIRRLAKQHSRRSTTWRVQQEKALQSKQDIRGASKRSPRHSSPGPDGLPYEILSLVFLEEEQLCHIHSQRSLSVRGRATVLNSLILSKIWHVLRVTPVLASFFDKLRSCIGQFLHRGMFPMISFSKMCCPRLTGGLGILKPQLQQRALQMRWLQPILDQQSTQSFVVPWIKATLQQCTSSGDICLPMMFTNLRPARLKNVKSAFNTLLTTIDAIPRDYSIITPTPATCLDLPILDVIQLSDQSIRLTKGWRNLRVSDAFIYDESLQALHSRVSSERLGSRYIVAKLFRNLQNARVNLLPFFWRTTLPPLKHPEFIPTLRPELVIASPFVTALRTGCRHLKVFHTTHFRKVCQINPPLSNHGSTLTPIQWKKIWDFPIHHSVRNIWYRALHQSLSCSSHLHRIAPTTFPSPMCVLCSNGIDSIEHFLYLCPLKRPVWSNAWQTYFGYQSEPFDVHRALFHLDLPNSANFEHYLDPSQAISCIILSLWRPHWRVIFDSAPFNTQHIQSSVEKLSTSFAQELDLS</sequence>
<dbReference type="SUPFAM" id="SSF56219">
    <property type="entry name" value="DNase I-like"/>
    <property type="match status" value="1"/>
</dbReference>
<dbReference type="InterPro" id="IPR001878">
    <property type="entry name" value="Znf_CCHC"/>
</dbReference>
<dbReference type="Pfam" id="PF13966">
    <property type="entry name" value="zf-RVT"/>
    <property type="match status" value="1"/>
</dbReference>